<keyword evidence="2" id="KW-1185">Reference proteome</keyword>
<comment type="caution">
    <text evidence="1">The sequence shown here is derived from an EMBL/GenBank/DDBJ whole genome shotgun (WGS) entry which is preliminary data.</text>
</comment>
<gene>
    <name evidence="1" type="ORF">IV203_029173</name>
</gene>
<accession>A0A9K3LQ76</accession>
<dbReference type="EMBL" id="JAGRRH010000007">
    <property type="protein sequence ID" value="KAG7366503.1"/>
    <property type="molecule type" value="Genomic_DNA"/>
</dbReference>
<protein>
    <submittedName>
        <fullName evidence="1">Uncharacterized protein</fullName>
    </submittedName>
</protein>
<reference evidence="1" key="1">
    <citation type="journal article" date="2021" name="Sci. Rep.">
        <title>Diploid genomic architecture of Nitzschia inconspicua, an elite biomass production diatom.</title>
        <authorList>
            <person name="Oliver A."/>
            <person name="Podell S."/>
            <person name="Pinowska A."/>
            <person name="Traller J.C."/>
            <person name="Smith S.R."/>
            <person name="McClure R."/>
            <person name="Beliaev A."/>
            <person name="Bohutskyi P."/>
            <person name="Hill E.A."/>
            <person name="Rabines A."/>
            <person name="Zheng H."/>
            <person name="Allen L.Z."/>
            <person name="Kuo A."/>
            <person name="Grigoriev I.V."/>
            <person name="Allen A.E."/>
            <person name="Hazlebeck D."/>
            <person name="Allen E.E."/>
        </authorList>
    </citation>
    <scope>NUCLEOTIDE SEQUENCE</scope>
    <source>
        <strain evidence="1">Hildebrandi</strain>
    </source>
</reference>
<name>A0A9K3LQ76_9STRA</name>
<dbReference type="AlphaFoldDB" id="A0A9K3LQ76"/>
<dbReference type="Proteomes" id="UP000693970">
    <property type="component" value="Unassembled WGS sequence"/>
</dbReference>
<organism evidence="1 2">
    <name type="scientific">Nitzschia inconspicua</name>
    <dbReference type="NCBI Taxonomy" id="303405"/>
    <lineage>
        <taxon>Eukaryota</taxon>
        <taxon>Sar</taxon>
        <taxon>Stramenopiles</taxon>
        <taxon>Ochrophyta</taxon>
        <taxon>Bacillariophyta</taxon>
        <taxon>Bacillariophyceae</taxon>
        <taxon>Bacillariophycidae</taxon>
        <taxon>Bacillariales</taxon>
        <taxon>Bacillariaceae</taxon>
        <taxon>Nitzschia</taxon>
    </lineage>
</organism>
<reference evidence="1" key="2">
    <citation type="submission" date="2021-04" db="EMBL/GenBank/DDBJ databases">
        <authorList>
            <person name="Podell S."/>
        </authorList>
    </citation>
    <scope>NUCLEOTIDE SEQUENCE</scope>
    <source>
        <strain evidence="1">Hildebrandi</strain>
    </source>
</reference>
<proteinExistence type="predicted"/>
<evidence type="ECO:0000313" key="2">
    <source>
        <dbReference type="Proteomes" id="UP000693970"/>
    </source>
</evidence>
<sequence length="397" mass="44315">MSHYNLKNTSSNFLSATLMTVGQGRREASLGIVVEHRSEYISNLVLFSSTIASESRKMVEEKLLVAVDPLTIGQRCADWFLMKSMLLSGTMAGKIVGAMTGRDTSIFRTAASTIEAAEAARSRHGKTVICVFGDDIFNDCVPAANRSQVIHQDVVTQFDYGMFVTSKVDDGSGSILQVVIIEIPTATREEHASKLCAIANPLLGFLHRQNIVERGFLTDDDCPSWVTATQGTILKTRAKLYYAHLKLIRDTDGRLHPTPPLLLYKHSAQYRYNKAKPGLDMNTEISADVGCAARCGFEGKYVFRTLDAVMVNTWRAYQAVTDIAPWLATLDSTPSLKQLRNHLYRKGSIRQFVFDTSYESLRLIAIQKTIIRPPFFPPANTQRTLGETFFLQQYTSY</sequence>
<evidence type="ECO:0000313" key="1">
    <source>
        <dbReference type="EMBL" id="KAG7366503.1"/>
    </source>
</evidence>